<evidence type="ECO:0000256" key="1">
    <source>
        <dbReference type="SAM" id="Phobius"/>
    </source>
</evidence>
<feature type="transmembrane region" description="Helical" evidence="1">
    <location>
        <begin position="118"/>
        <end position="138"/>
    </location>
</feature>
<evidence type="ECO:0000313" key="2">
    <source>
        <dbReference type="EMBL" id="RGC29403.1"/>
    </source>
</evidence>
<reference evidence="2 3" key="1">
    <citation type="submission" date="2018-08" db="EMBL/GenBank/DDBJ databases">
        <title>A genome reference for cultivated species of the human gut microbiota.</title>
        <authorList>
            <person name="Zou Y."/>
            <person name="Xue W."/>
            <person name="Luo G."/>
        </authorList>
    </citation>
    <scope>NUCLEOTIDE SEQUENCE [LARGE SCALE GENOMIC DNA]</scope>
    <source>
        <strain evidence="2 3">AF19-21</strain>
    </source>
</reference>
<dbReference type="SUPFAM" id="SSF103473">
    <property type="entry name" value="MFS general substrate transporter"/>
    <property type="match status" value="1"/>
</dbReference>
<feature type="transmembrane region" description="Helical" evidence="1">
    <location>
        <begin position="324"/>
        <end position="347"/>
    </location>
</feature>
<evidence type="ECO:0000313" key="3">
    <source>
        <dbReference type="Proteomes" id="UP000261111"/>
    </source>
</evidence>
<dbReference type="InterPro" id="IPR036259">
    <property type="entry name" value="MFS_trans_sf"/>
</dbReference>
<dbReference type="AlphaFoldDB" id="A0A3E2WQN9"/>
<dbReference type="GeneID" id="93331986"/>
<keyword evidence="1" id="KW-1133">Transmembrane helix</keyword>
<organism evidence="2 3">
    <name type="scientific">Hungatella hathewayi</name>
    <dbReference type="NCBI Taxonomy" id="154046"/>
    <lineage>
        <taxon>Bacteria</taxon>
        <taxon>Bacillati</taxon>
        <taxon>Bacillota</taxon>
        <taxon>Clostridia</taxon>
        <taxon>Lachnospirales</taxon>
        <taxon>Lachnospiraceae</taxon>
        <taxon>Hungatella</taxon>
    </lineage>
</organism>
<feature type="transmembrane region" description="Helical" evidence="1">
    <location>
        <begin position="44"/>
        <end position="65"/>
    </location>
</feature>
<dbReference type="InterPro" id="IPR001927">
    <property type="entry name" value="Na/Gal_symport"/>
</dbReference>
<dbReference type="PANTHER" id="PTHR11328">
    <property type="entry name" value="MAJOR FACILITATOR SUPERFAMILY DOMAIN-CONTAINING PROTEIN"/>
    <property type="match status" value="1"/>
</dbReference>
<dbReference type="GO" id="GO:0006814">
    <property type="term" value="P:sodium ion transport"/>
    <property type="evidence" value="ECO:0007669"/>
    <property type="project" value="InterPro"/>
</dbReference>
<feature type="transmembrane region" description="Helical" evidence="1">
    <location>
        <begin position="235"/>
        <end position="257"/>
    </location>
</feature>
<dbReference type="GO" id="GO:0005886">
    <property type="term" value="C:plasma membrane"/>
    <property type="evidence" value="ECO:0007669"/>
    <property type="project" value="TreeGrafter"/>
</dbReference>
<feature type="transmembrane region" description="Helical" evidence="1">
    <location>
        <begin position="269"/>
        <end position="288"/>
    </location>
</feature>
<accession>A0A3E2WQN9</accession>
<dbReference type="Pfam" id="PF13347">
    <property type="entry name" value="MFS_2"/>
    <property type="match status" value="1"/>
</dbReference>
<dbReference type="Proteomes" id="UP000261111">
    <property type="component" value="Unassembled WGS sequence"/>
</dbReference>
<feature type="transmembrane region" description="Helical" evidence="1">
    <location>
        <begin position="159"/>
        <end position="179"/>
    </location>
</feature>
<dbReference type="InterPro" id="IPR039672">
    <property type="entry name" value="MFS_2"/>
</dbReference>
<dbReference type="GO" id="GO:0008643">
    <property type="term" value="P:carbohydrate transport"/>
    <property type="evidence" value="ECO:0007669"/>
    <property type="project" value="InterPro"/>
</dbReference>
<dbReference type="PANTHER" id="PTHR11328:SF24">
    <property type="entry name" value="MAJOR FACILITATOR SUPERFAMILY (MFS) PROFILE DOMAIN-CONTAINING PROTEIN"/>
    <property type="match status" value="1"/>
</dbReference>
<dbReference type="RefSeq" id="WP_025653907.1">
    <property type="nucleotide sequence ID" value="NZ_QVIA01000017.1"/>
</dbReference>
<feature type="transmembrane region" description="Helical" evidence="1">
    <location>
        <begin position="376"/>
        <end position="395"/>
    </location>
</feature>
<gene>
    <name evidence="2" type="ORF">DWX41_15230</name>
</gene>
<protein>
    <submittedName>
        <fullName evidence="2">MFS transporter</fullName>
    </submittedName>
</protein>
<keyword evidence="1" id="KW-0812">Transmembrane</keyword>
<dbReference type="EMBL" id="QVIA01000017">
    <property type="protein sequence ID" value="RGC29403.1"/>
    <property type="molecule type" value="Genomic_DNA"/>
</dbReference>
<name>A0A3E2WQN9_9FIRM</name>
<dbReference type="NCBIfam" id="TIGR00792">
    <property type="entry name" value="gph"/>
    <property type="match status" value="1"/>
</dbReference>
<comment type="caution">
    <text evidence="2">The sequence shown here is derived from an EMBL/GenBank/DDBJ whole genome shotgun (WGS) entry which is preliminary data.</text>
</comment>
<keyword evidence="1" id="KW-0472">Membrane</keyword>
<dbReference type="Gene3D" id="1.20.1250.20">
    <property type="entry name" value="MFS general substrate transporter like domains"/>
    <property type="match status" value="2"/>
</dbReference>
<sequence>MGNSVDFKEDIKLREKLCYTSGNVAAVLVNTTLSSYLMYFYTDILGIAASAAAAIFLFSRIWDAFNDPLMGMVADRTRSRWGTYRPWILWVALPMTICGILCFTAPDFSYTGKLIWAWVTYIACGMCYTGIYIPYGVMNNVMTRDMNQRLTLATFRETGSDIASMIIGFTTMPLVLAIGHGNEAKGFQGTMTVYSLIGLACLVICFLGIRERRTPEISKLTLKESIGSLKGNKPALVIMLAMIVMNGIVMYEFSWFVYYIKYFLHRMDLQPIIMTMIPGVALICKFIINPIAQRVGKKPMLIVGSCIYLLDGILFLAAGSNLVLAIIACAGFGAGLTFFFVMVWGSVPDIVEYGEWKTGVRAPGFLYSMGTLSNKLGLGFSGLLAGWMLTVINYVPGAEQTAAVQHGIYLSTGIPLVVAGILCVILFLFYDLTQEKYNEILTELAERNAQK</sequence>
<feature type="transmembrane region" description="Helical" evidence="1">
    <location>
        <begin position="86"/>
        <end position="106"/>
    </location>
</feature>
<feature type="transmembrane region" description="Helical" evidence="1">
    <location>
        <begin position="300"/>
        <end position="318"/>
    </location>
</feature>
<proteinExistence type="predicted"/>
<dbReference type="GO" id="GO:0015293">
    <property type="term" value="F:symporter activity"/>
    <property type="evidence" value="ECO:0007669"/>
    <property type="project" value="InterPro"/>
</dbReference>
<feature type="transmembrane region" description="Helical" evidence="1">
    <location>
        <begin position="191"/>
        <end position="209"/>
    </location>
</feature>
<dbReference type="CDD" id="cd17332">
    <property type="entry name" value="MFS_MelB_like"/>
    <property type="match status" value="1"/>
</dbReference>
<feature type="transmembrane region" description="Helical" evidence="1">
    <location>
        <begin position="407"/>
        <end position="430"/>
    </location>
</feature>